<dbReference type="RefSeq" id="WP_072715459.1">
    <property type="nucleotide sequence ID" value="NZ_FRAU01000004.1"/>
</dbReference>
<dbReference type="SUPFAM" id="SSF48452">
    <property type="entry name" value="TPR-like"/>
    <property type="match status" value="2"/>
</dbReference>
<dbReference type="Gene3D" id="1.25.40.10">
    <property type="entry name" value="Tetratricopeptide repeat domain"/>
    <property type="match status" value="4"/>
</dbReference>
<dbReference type="OrthoDB" id="1522549at2"/>
<evidence type="ECO:0000256" key="1">
    <source>
        <dbReference type="SAM" id="MobiDB-lite"/>
    </source>
</evidence>
<keyword evidence="3" id="KW-1185">Reference proteome</keyword>
<proteinExistence type="predicted"/>
<evidence type="ECO:0000313" key="2">
    <source>
        <dbReference type="EMBL" id="SHK54434.1"/>
    </source>
</evidence>
<dbReference type="PROSITE" id="PS51257">
    <property type="entry name" value="PROKAR_LIPOPROTEIN"/>
    <property type="match status" value="1"/>
</dbReference>
<feature type="region of interest" description="Disordered" evidence="1">
    <location>
        <begin position="813"/>
        <end position="840"/>
    </location>
</feature>
<dbReference type="AlphaFoldDB" id="A0A1M6TC36"/>
<dbReference type="InterPro" id="IPR011990">
    <property type="entry name" value="TPR-like_helical_dom_sf"/>
</dbReference>
<dbReference type="Pfam" id="PF14559">
    <property type="entry name" value="TPR_19"/>
    <property type="match status" value="1"/>
</dbReference>
<feature type="region of interest" description="Disordered" evidence="1">
    <location>
        <begin position="525"/>
        <end position="544"/>
    </location>
</feature>
<reference evidence="3" key="1">
    <citation type="submission" date="2016-11" db="EMBL/GenBank/DDBJ databases">
        <authorList>
            <person name="Varghese N."/>
            <person name="Submissions S."/>
        </authorList>
    </citation>
    <scope>NUCLEOTIDE SEQUENCE [LARGE SCALE GENOMIC DNA]</scope>
    <source>
        <strain evidence="3">DSM 22212</strain>
    </source>
</reference>
<dbReference type="Pfam" id="PF13181">
    <property type="entry name" value="TPR_8"/>
    <property type="match status" value="1"/>
</dbReference>
<name>A0A1M6TC36_9BACT</name>
<evidence type="ECO:0000313" key="3">
    <source>
        <dbReference type="Proteomes" id="UP000185812"/>
    </source>
</evidence>
<dbReference type="EMBL" id="FRAU01000004">
    <property type="protein sequence ID" value="SHK54434.1"/>
    <property type="molecule type" value="Genomic_DNA"/>
</dbReference>
<protein>
    <submittedName>
        <fullName evidence="2">Tetratricopeptide repeat-containing protein</fullName>
    </submittedName>
</protein>
<dbReference type="STRING" id="633813.SAMN04488087_1327"/>
<gene>
    <name evidence="2" type="ORF">SAMN04488087_1327</name>
</gene>
<organism evidence="2 3">
    <name type="scientific">Rhodothermus profundi</name>
    <dbReference type="NCBI Taxonomy" id="633813"/>
    <lineage>
        <taxon>Bacteria</taxon>
        <taxon>Pseudomonadati</taxon>
        <taxon>Rhodothermota</taxon>
        <taxon>Rhodothermia</taxon>
        <taxon>Rhodothermales</taxon>
        <taxon>Rhodothermaceae</taxon>
        <taxon>Rhodothermus</taxon>
    </lineage>
</organism>
<dbReference type="Proteomes" id="UP000185812">
    <property type="component" value="Unassembled WGS sequence"/>
</dbReference>
<dbReference type="InterPro" id="IPR019734">
    <property type="entry name" value="TPR_rpt"/>
</dbReference>
<dbReference type="SMART" id="SM00028">
    <property type="entry name" value="TPR"/>
    <property type="match status" value="7"/>
</dbReference>
<accession>A0A1M6TC36</accession>
<sequence>MHRAGQSPGIPAPHLLLALLMGGGLLAGCSSSSFLGRQFENFRAYYNTFYNAQKAFNEGVRSLKAQQAQPVDLTTYLTLFGPPQRTANAASFNKAIEKSAEVVRRHPQSKWADDALMLIGKSYYYLGNYAGAAQKFREVIALGGTQALAARFWLARALVAARSYDEAHRVLQETLASDQVPDDWRSRFWLLQADLYVQQARWELAREALEAGLRRVPDRSLGARGYFLLGQVCETLQDYACAYAAFARVQRYRPDYELAYAAAWQAIRIQGLYLDPEAALVQLRRMERDDKHFARRAELAYLRARIYQAMGAVREARALYYQLLYESEANPGRIRARAHYALGQLYRDAFQDYLSAAAHFDTAAAVLRSRQARAGTEAPATPLALIDVQEQARVFKQFAQIRQEIQRLDSLLYLGSLDDKAFAAFVLELRRQRARELQAQRRRAGQRAAERQFLQNRLSQSARAGAAEAAFEGGEAGFLFHRDPVRVQENRARFFERWGRRPLVPNWRRRAAIQGTAVTARTQTGAPFEGLPDRDDEETLPPVDVSEVPRDSLRQAQMRAERARLRYELGNVLFLSMQQPDSAAYWYRLVILEDADQPVAPRAYYALAEVQRALGDTLAAQALLEALLSRYPDTPLASRIRGLLGMPSQPQPTASDTLARAEAAYAAAVKAWQQGAYQKGLQQLLEIAARYPETPVAPRALLAVGYLWRDMLDRGLLADSARLPPVIMPESLRRALLSQTSAEIDTSGEANAVAARAGQAMGPDTLRAEKSLLDTLLTLEVLYTYLVNRYPQAPEARRARQLLTALQAAVSDTGDKEATRGAARALPQRRPDGPGPLREPEPMRAVWTILLLETDKEEEIGQVLPQYRALAQGRVIDVRPVRVGERLHYRLILGRYRSEEETRAAIEQLHPVLQGGARPLLLEPTGQENRN</sequence>
<dbReference type="Pfam" id="PF13432">
    <property type="entry name" value="TPR_16"/>
    <property type="match status" value="1"/>
</dbReference>